<dbReference type="PROSITE" id="PS50097">
    <property type="entry name" value="BTB"/>
    <property type="match status" value="1"/>
</dbReference>
<dbReference type="InterPro" id="IPR000210">
    <property type="entry name" value="BTB/POZ_dom"/>
</dbReference>
<dbReference type="AlphaFoldDB" id="A0A9N9CJ51"/>
<name>A0A9N9CJ51_FUNMO</name>
<dbReference type="SMART" id="SM00225">
    <property type="entry name" value="BTB"/>
    <property type="match status" value="1"/>
</dbReference>
<proteinExistence type="predicted"/>
<evidence type="ECO:0000313" key="2">
    <source>
        <dbReference type="EMBL" id="CAG8605524.1"/>
    </source>
</evidence>
<protein>
    <submittedName>
        <fullName evidence="2">12058_t:CDS:1</fullName>
    </submittedName>
</protein>
<dbReference type="Gene3D" id="3.30.710.10">
    <property type="entry name" value="Potassium Channel Kv1.1, Chain A"/>
    <property type="match status" value="1"/>
</dbReference>
<dbReference type="Proteomes" id="UP000789375">
    <property type="component" value="Unassembled WGS sequence"/>
</dbReference>
<reference evidence="2" key="1">
    <citation type="submission" date="2021-06" db="EMBL/GenBank/DDBJ databases">
        <authorList>
            <person name="Kallberg Y."/>
            <person name="Tangrot J."/>
            <person name="Rosling A."/>
        </authorList>
    </citation>
    <scope>NUCLEOTIDE SEQUENCE</scope>
    <source>
        <strain evidence="2">87-6 pot B 2015</strain>
    </source>
</reference>
<comment type="caution">
    <text evidence="2">The sequence shown here is derived from an EMBL/GenBank/DDBJ whole genome shotgun (WGS) entry which is preliminary data.</text>
</comment>
<dbReference type="Pfam" id="PF00651">
    <property type="entry name" value="BTB"/>
    <property type="match status" value="1"/>
</dbReference>
<dbReference type="PANTHER" id="PTHR24410:SF23">
    <property type="entry name" value="BTB DOMAIN-CONTAINING PROTEIN-RELATED"/>
    <property type="match status" value="1"/>
</dbReference>
<gene>
    <name evidence="2" type="ORF">FMOSSE_LOCUS9181</name>
</gene>
<dbReference type="SUPFAM" id="SSF54695">
    <property type="entry name" value="POZ domain"/>
    <property type="match status" value="1"/>
</dbReference>
<keyword evidence="3" id="KW-1185">Reference proteome</keyword>
<sequence length="289" mass="34497">MSYNFLTNLSDDYLTVFENEKYSDVTIKVGKADKCREYRAHKLILSVRSRFFEKEIQEQYHRSTIVLEYENFDSQAFGYILRYLYVGTFNLESRDINFILNMLIIADLIHLTNLVNVLQRYLIEKRKSQLNNQFSLVHKVSSKHQSFKSLHEHCDKTCQITPDVVFKALDFVNIHKDVLIYLLENKKLKLYEIQKWDYILRWGLAQTPSIPFTISSHDSSYDTSLWLREHFRDLSVTTKPMINLIDLKRISRKDFCDKVKPFKKLLEKHNYDDLLSHHLSVEEPNIVRF</sequence>
<evidence type="ECO:0000313" key="3">
    <source>
        <dbReference type="Proteomes" id="UP000789375"/>
    </source>
</evidence>
<organism evidence="2 3">
    <name type="scientific">Funneliformis mosseae</name>
    <name type="common">Endomycorrhizal fungus</name>
    <name type="synonym">Glomus mosseae</name>
    <dbReference type="NCBI Taxonomy" id="27381"/>
    <lineage>
        <taxon>Eukaryota</taxon>
        <taxon>Fungi</taxon>
        <taxon>Fungi incertae sedis</taxon>
        <taxon>Mucoromycota</taxon>
        <taxon>Glomeromycotina</taxon>
        <taxon>Glomeromycetes</taxon>
        <taxon>Glomerales</taxon>
        <taxon>Glomeraceae</taxon>
        <taxon>Funneliformis</taxon>
    </lineage>
</organism>
<evidence type="ECO:0000259" key="1">
    <source>
        <dbReference type="PROSITE" id="PS50097"/>
    </source>
</evidence>
<dbReference type="InterPro" id="IPR011333">
    <property type="entry name" value="SKP1/BTB/POZ_sf"/>
</dbReference>
<dbReference type="EMBL" id="CAJVPP010002602">
    <property type="protein sequence ID" value="CAG8605524.1"/>
    <property type="molecule type" value="Genomic_DNA"/>
</dbReference>
<accession>A0A9N9CJ51</accession>
<dbReference type="InterPro" id="IPR051481">
    <property type="entry name" value="BTB-POZ/Galectin-3-binding"/>
</dbReference>
<dbReference type="PANTHER" id="PTHR24410">
    <property type="entry name" value="HL07962P-RELATED"/>
    <property type="match status" value="1"/>
</dbReference>
<feature type="domain" description="BTB" evidence="1">
    <location>
        <begin position="23"/>
        <end position="93"/>
    </location>
</feature>